<accession>A0A9W9VF79</accession>
<reference evidence="1" key="1">
    <citation type="submission" date="2022-11" db="EMBL/GenBank/DDBJ databases">
        <authorList>
            <person name="Petersen C."/>
        </authorList>
    </citation>
    <scope>NUCLEOTIDE SEQUENCE</scope>
    <source>
        <strain evidence="1">IBT 29864</strain>
    </source>
</reference>
<evidence type="ECO:0000313" key="1">
    <source>
        <dbReference type="EMBL" id="KAJ5379797.1"/>
    </source>
</evidence>
<dbReference type="RefSeq" id="XP_056557368.1">
    <property type="nucleotide sequence ID" value="XM_056695156.1"/>
</dbReference>
<keyword evidence="2" id="KW-1185">Reference proteome</keyword>
<sequence>MLRKHGPKYHCLIHRKLGFLLMAVDAKKPRDWIFLLWCSCLRDDLRERKKNNQGHLHSTSTSTSKHRLDCLPSEVNRFHFPVHQSTLTPVSPLWSHSRDTFANEVVSRNQAPPTTDIQLNKDNLRFGLWISEESQTVIASHASSPSYLPARDIGNCTSDQVLHAVGTREAHSAIDRDRHPSIPIPPPNPLESRRDSWSRIVYERAPGSRIVFDLREGVQAYSVPANL</sequence>
<reference evidence="1" key="2">
    <citation type="journal article" date="2023" name="IMA Fungus">
        <title>Comparative genomic study of the Penicillium genus elucidates a diverse pangenome and 15 lateral gene transfer events.</title>
        <authorList>
            <person name="Petersen C."/>
            <person name="Sorensen T."/>
            <person name="Nielsen M.R."/>
            <person name="Sondergaard T.E."/>
            <person name="Sorensen J.L."/>
            <person name="Fitzpatrick D.A."/>
            <person name="Frisvad J.C."/>
            <person name="Nielsen K.L."/>
        </authorList>
    </citation>
    <scope>NUCLEOTIDE SEQUENCE</scope>
    <source>
        <strain evidence="1">IBT 29864</strain>
    </source>
</reference>
<gene>
    <name evidence="1" type="ORF">N7496_002225</name>
</gene>
<dbReference type="AlphaFoldDB" id="A0A9W9VF79"/>
<proteinExistence type="predicted"/>
<evidence type="ECO:0000313" key="2">
    <source>
        <dbReference type="Proteomes" id="UP001147782"/>
    </source>
</evidence>
<dbReference type="GeneID" id="81434333"/>
<protein>
    <submittedName>
        <fullName evidence="1">Uncharacterized protein</fullName>
    </submittedName>
</protein>
<dbReference type="EMBL" id="JAPZBS010000002">
    <property type="protein sequence ID" value="KAJ5379797.1"/>
    <property type="molecule type" value="Genomic_DNA"/>
</dbReference>
<name>A0A9W9VF79_9EURO</name>
<organism evidence="1 2">
    <name type="scientific">Penicillium cataractarum</name>
    <dbReference type="NCBI Taxonomy" id="2100454"/>
    <lineage>
        <taxon>Eukaryota</taxon>
        <taxon>Fungi</taxon>
        <taxon>Dikarya</taxon>
        <taxon>Ascomycota</taxon>
        <taxon>Pezizomycotina</taxon>
        <taxon>Eurotiomycetes</taxon>
        <taxon>Eurotiomycetidae</taxon>
        <taxon>Eurotiales</taxon>
        <taxon>Aspergillaceae</taxon>
        <taxon>Penicillium</taxon>
    </lineage>
</organism>
<comment type="caution">
    <text evidence="1">The sequence shown here is derived from an EMBL/GenBank/DDBJ whole genome shotgun (WGS) entry which is preliminary data.</text>
</comment>
<dbReference type="Proteomes" id="UP001147782">
    <property type="component" value="Unassembled WGS sequence"/>
</dbReference>